<feature type="domain" description="Enolpyruvate transferase" evidence="16">
    <location>
        <begin position="7"/>
        <end position="421"/>
    </location>
</feature>
<dbReference type="InterPro" id="IPR036968">
    <property type="entry name" value="Enolpyruvate_Tfrase_sf"/>
</dbReference>
<comment type="subcellular location">
    <subcellularLocation>
        <location evidence="1">Cytoplasm</location>
    </subcellularLocation>
</comment>
<dbReference type="GO" id="GO:0051301">
    <property type="term" value="P:cell division"/>
    <property type="evidence" value="ECO:0007669"/>
    <property type="project" value="UniProtKB-KW"/>
</dbReference>
<evidence type="ECO:0000256" key="14">
    <source>
        <dbReference type="ARBA" id="ARBA00042842"/>
    </source>
</evidence>
<evidence type="ECO:0000256" key="1">
    <source>
        <dbReference type="ARBA" id="ARBA00004496"/>
    </source>
</evidence>
<keyword evidence="9" id="KW-0961">Cell wall biogenesis/degradation</keyword>
<evidence type="ECO:0000256" key="11">
    <source>
        <dbReference type="ARBA" id="ARBA00039108"/>
    </source>
</evidence>
<evidence type="ECO:0000313" key="18">
    <source>
        <dbReference type="Proteomes" id="UP000177320"/>
    </source>
</evidence>
<evidence type="ECO:0000313" key="17">
    <source>
        <dbReference type="EMBL" id="OGG92433.1"/>
    </source>
</evidence>
<dbReference type="EC" id="2.5.1.7" evidence="11"/>
<name>A0A1F6G2W4_9BACT</name>
<evidence type="ECO:0000256" key="8">
    <source>
        <dbReference type="ARBA" id="ARBA00023306"/>
    </source>
</evidence>
<evidence type="ECO:0000256" key="12">
    <source>
        <dbReference type="ARBA" id="ARBA00039754"/>
    </source>
</evidence>
<dbReference type="Pfam" id="PF00275">
    <property type="entry name" value="EPSP_synthase"/>
    <property type="match status" value="1"/>
</dbReference>
<keyword evidence="8" id="KW-0131">Cell cycle</keyword>
<dbReference type="EMBL" id="MFNA01000011">
    <property type="protein sequence ID" value="OGG92433.1"/>
    <property type="molecule type" value="Genomic_DNA"/>
</dbReference>
<dbReference type="AlphaFoldDB" id="A0A1F6G2W4"/>
<dbReference type="PANTHER" id="PTHR43783:SF1">
    <property type="entry name" value="UDP-N-ACETYLGLUCOSAMINE 1-CARBOXYVINYLTRANSFERASE"/>
    <property type="match status" value="1"/>
</dbReference>
<gene>
    <name evidence="17" type="ORF">A3H03_02115</name>
</gene>
<evidence type="ECO:0000256" key="9">
    <source>
        <dbReference type="ARBA" id="ARBA00023316"/>
    </source>
</evidence>
<evidence type="ECO:0000256" key="5">
    <source>
        <dbReference type="ARBA" id="ARBA00022679"/>
    </source>
</evidence>
<evidence type="ECO:0000256" key="15">
    <source>
        <dbReference type="ARBA" id="ARBA00047527"/>
    </source>
</evidence>
<keyword evidence="3" id="KW-0963">Cytoplasm</keyword>
<dbReference type="Gene3D" id="3.65.10.10">
    <property type="entry name" value="Enolpyruvate transferase domain"/>
    <property type="match status" value="2"/>
</dbReference>
<dbReference type="GO" id="GO:0005737">
    <property type="term" value="C:cytoplasm"/>
    <property type="evidence" value="ECO:0007669"/>
    <property type="project" value="UniProtKB-SubCell"/>
</dbReference>
<evidence type="ECO:0000256" key="4">
    <source>
        <dbReference type="ARBA" id="ARBA00022618"/>
    </source>
</evidence>
<dbReference type="NCBIfam" id="NF006873">
    <property type="entry name" value="PRK09369.1"/>
    <property type="match status" value="1"/>
</dbReference>
<reference evidence="17 18" key="1">
    <citation type="journal article" date="2016" name="Nat. Commun.">
        <title>Thousands of microbial genomes shed light on interconnected biogeochemical processes in an aquifer system.</title>
        <authorList>
            <person name="Anantharaman K."/>
            <person name="Brown C.T."/>
            <person name="Hug L.A."/>
            <person name="Sharon I."/>
            <person name="Castelle C.J."/>
            <person name="Probst A.J."/>
            <person name="Thomas B.C."/>
            <person name="Singh A."/>
            <person name="Wilkins M.J."/>
            <person name="Karaoz U."/>
            <person name="Brodie E.L."/>
            <person name="Williams K.H."/>
            <person name="Hubbard S.S."/>
            <person name="Banfield J.F."/>
        </authorList>
    </citation>
    <scope>NUCLEOTIDE SEQUENCE [LARGE SCALE GENOMIC DNA]</scope>
</reference>
<evidence type="ECO:0000259" key="16">
    <source>
        <dbReference type="Pfam" id="PF00275"/>
    </source>
</evidence>
<organism evidence="17 18">
    <name type="scientific">Candidatus Kuenenbacteria bacterium RIFCSPLOWO2_12_FULL_42_13</name>
    <dbReference type="NCBI Taxonomy" id="1798565"/>
    <lineage>
        <taxon>Bacteria</taxon>
        <taxon>Candidatus Kueneniibacteriota</taxon>
    </lineage>
</organism>
<comment type="catalytic activity">
    <reaction evidence="15">
        <text>phosphoenolpyruvate + UDP-N-acetyl-alpha-D-glucosamine = UDP-N-acetyl-3-O-(1-carboxyvinyl)-alpha-D-glucosamine + phosphate</text>
        <dbReference type="Rhea" id="RHEA:18681"/>
        <dbReference type="ChEBI" id="CHEBI:43474"/>
        <dbReference type="ChEBI" id="CHEBI:57705"/>
        <dbReference type="ChEBI" id="CHEBI:58702"/>
        <dbReference type="ChEBI" id="CHEBI:68483"/>
        <dbReference type="EC" id="2.5.1.7"/>
    </reaction>
</comment>
<evidence type="ECO:0000256" key="3">
    <source>
        <dbReference type="ARBA" id="ARBA00022490"/>
    </source>
</evidence>
<dbReference type="PANTHER" id="PTHR43783">
    <property type="entry name" value="UDP-N-ACETYLGLUCOSAMINE 1-CARBOXYVINYLTRANSFERASE"/>
    <property type="match status" value="1"/>
</dbReference>
<accession>A0A1F6G2W4</accession>
<dbReference type="InterPro" id="IPR001986">
    <property type="entry name" value="Enolpyruvate_Tfrase_dom"/>
</dbReference>
<keyword evidence="4" id="KW-0132">Cell division</keyword>
<proteinExistence type="inferred from homology"/>
<dbReference type="InterPro" id="IPR050068">
    <property type="entry name" value="MurA_subfamily"/>
</dbReference>
<protein>
    <recommendedName>
        <fullName evidence="12">UDP-N-acetylglucosamine 1-carboxyvinyltransferase</fullName>
        <ecNumber evidence="11">2.5.1.7</ecNumber>
    </recommendedName>
    <alternativeName>
        <fullName evidence="13">Enoylpyruvate transferase</fullName>
    </alternativeName>
    <alternativeName>
        <fullName evidence="14">UDP-N-acetylglucosamine enolpyruvyl transferase</fullName>
    </alternativeName>
</protein>
<comment type="pathway">
    <text evidence="2">Cell wall biogenesis; peptidoglycan biosynthesis.</text>
</comment>
<evidence type="ECO:0000256" key="10">
    <source>
        <dbReference type="ARBA" id="ARBA00038367"/>
    </source>
</evidence>
<keyword evidence="6" id="KW-0133">Cell shape</keyword>
<dbReference type="GO" id="GO:0071555">
    <property type="term" value="P:cell wall organization"/>
    <property type="evidence" value="ECO:0007669"/>
    <property type="project" value="UniProtKB-KW"/>
</dbReference>
<evidence type="ECO:0000256" key="6">
    <source>
        <dbReference type="ARBA" id="ARBA00022960"/>
    </source>
</evidence>
<comment type="caution">
    <text evidence="17">The sequence shown here is derived from an EMBL/GenBank/DDBJ whole genome shotgun (WGS) entry which is preliminary data.</text>
</comment>
<dbReference type="GO" id="GO:0009252">
    <property type="term" value="P:peptidoglycan biosynthetic process"/>
    <property type="evidence" value="ECO:0007669"/>
    <property type="project" value="UniProtKB-KW"/>
</dbReference>
<keyword evidence="5 17" id="KW-0808">Transferase</keyword>
<evidence type="ECO:0000256" key="2">
    <source>
        <dbReference type="ARBA" id="ARBA00004752"/>
    </source>
</evidence>
<dbReference type="GO" id="GO:0008360">
    <property type="term" value="P:regulation of cell shape"/>
    <property type="evidence" value="ECO:0007669"/>
    <property type="project" value="UniProtKB-KW"/>
</dbReference>
<sequence length="436" mass="47810">MAKFVINGGKKISGEITVNTAKNSAVALLCAALINRGVTRLKNIPAIEEINRLAEVLISIGAPVKKEGHDLIVGPVAKINLKNINVRAAEKTRSIILALGALAGRLDSYAVPQAGGCRMGSRTIKPHLFALEKLGLAIKTEKDKYAVTIKKLKPAEIILYESGDTVTENVLLAAAQIKGESTIKFCTSNYMVRDLCYFLQKLGVKIDGVATSTLKVSGLENIDKNIEYEISEDPIEAMFFLAIAATTNSVLTIKCCPIDFLELELLKLEKMGYQFEIIKKYKGRNGLTNLVDIVTKPSKLKALEEKIHALPFPGINQDNLPFFVPICTQAKGESLIHDWTYENRAIYYPELNRLGAKITLMDPHRVEIDGPTKLTGAEVVCPPALRPAAIILVAMLAAQGKSTLYNIYPIHRGYERLEERLSAIGADIKLVEDAEK</sequence>
<dbReference type="InterPro" id="IPR013792">
    <property type="entry name" value="RNA3'P_cycl/enolpyr_Trfase_a/b"/>
</dbReference>
<dbReference type="GO" id="GO:0008760">
    <property type="term" value="F:UDP-N-acetylglucosamine 1-carboxyvinyltransferase activity"/>
    <property type="evidence" value="ECO:0007669"/>
    <property type="project" value="UniProtKB-EC"/>
</dbReference>
<dbReference type="SUPFAM" id="SSF55205">
    <property type="entry name" value="EPT/RTPC-like"/>
    <property type="match status" value="1"/>
</dbReference>
<evidence type="ECO:0000256" key="13">
    <source>
        <dbReference type="ARBA" id="ARBA00042443"/>
    </source>
</evidence>
<keyword evidence="7" id="KW-0573">Peptidoglycan synthesis</keyword>
<dbReference type="Proteomes" id="UP000177320">
    <property type="component" value="Unassembled WGS sequence"/>
</dbReference>
<comment type="similarity">
    <text evidence="10">Belongs to the EPSP synthase family. MurA subfamily.</text>
</comment>
<evidence type="ECO:0000256" key="7">
    <source>
        <dbReference type="ARBA" id="ARBA00022984"/>
    </source>
</evidence>